<comment type="caution">
    <text evidence="1">The sequence shown here is derived from an EMBL/GenBank/DDBJ whole genome shotgun (WGS) entry which is preliminary data.</text>
</comment>
<dbReference type="Proteomes" id="UP001276150">
    <property type="component" value="Unassembled WGS sequence"/>
</dbReference>
<sequence>TTHRAPGDRISGCLVSMGAPSAVVACGTAYRTFDGIKGADIWYGTSFWKTLRTQLGHVTAADLDAFIATLSACGASGGVPLRSQQLDLIRAAFVEDQAAPVASPRFSLTWSDRVAALEVYVRLPWYLDLPVVVLDAYADARKYDPLFRERGVQVFGGDVQCQSLTFHSANRHLAALDTTNFRTGRQRELLRRILQEIRAYRRAQASPRPTLLVAHKEVLEAPEFDRLGRKIFSSAWGTDVKVQHWHAGRGKNEFEGHDIFALTRPKLSKRFREFTMGALEPYDPDQRELLHQLEEQGEFSQTMQRNRQGKFPAHNRPINVLLWEDLSALDYQPHLRHTKKSRKPDWRDQAAAVLTALRDQVGGAPHAALYVAGLLRPGTDGAVKTPPALERGIQSVLSAAGTPPSLASMTESGARKALPALLEELGLVKTKISLSGGVKGQATKMTYYVPSTEADPKAAAQAVEAELRRQGAVSSVAVQAECPGVDDSSAAASSGAYSSAAT</sequence>
<organism evidence="1 2">
    <name type="scientific">Deinococcus arenicola</name>
    <dbReference type="NCBI Taxonomy" id="2994950"/>
    <lineage>
        <taxon>Bacteria</taxon>
        <taxon>Thermotogati</taxon>
        <taxon>Deinococcota</taxon>
        <taxon>Deinococci</taxon>
        <taxon>Deinococcales</taxon>
        <taxon>Deinococcaceae</taxon>
        <taxon>Deinococcus</taxon>
    </lineage>
</organism>
<dbReference type="EMBL" id="JAPMIV010000002">
    <property type="protein sequence ID" value="MDV6373408.1"/>
    <property type="molecule type" value="Genomic_DNA"/>
</dbReference>
<evidence type="ECO:0000313" key="2">
    <source>
        <dbReference type="Proteomes" id="UP001276150"/>
    </source>
</evidence>
<accession>A0ABU4DM26</accession>
<reference evidence="1 2" key="1">
    <citation type="submission" date="2022-11" db="EMBL/GenBank/DDBJ databases">
        <title>Deinococcus ZS9-10, Low Temperature and Draught-tolerating, UV-resistant Bacteria from Continental Antarctica.</title>
        <authorList>
            <person name="Cheng L."/>
        </authorList>
    </citation>
    <scope>NUCLEOTIDE SEQUENCE [LARGE SCALE GENOMIC DNA]</scope>
    <source>
        <strain evidence="1 2">ZS9-10</strain>
    </source>
</reference>
<proteinExistence type="predicted"/>
<name>A0ABU4DM26_9DEIO</name>
<feature type="non-terminal residue" evidence="1">
    <location>
        <position position="1"/>
    </location>
</feature>
<protein>
    <submittedName>
        <fullName evidence="1">Uncharacterized protein</fullName>
    </submittedName>
</protein>
<keyword evidence="2" id="KW-1185">Reference proteome</keyword>
<gene>
    <name evidence="1" type="ORF">ORD21_02200</name>
</gene>
<dbReference type="RefSeq" id="WP_317638711.1">
    <property type="nucleotide sequence ID" value="NZ_JAPMIV010000002.1"/>
</dbReference>
<evidence type="ECO:0000313" key="1">
    <source>
        <dbReference type="EMBL" id="MDV6373408.1"/>
    </source>
</evidence>